<proteinExistence type="inferred from homology"/>
<evidence type="ECO:0000256" key="10">
    <source>
        <dbReference type="ARBA" id="ARBA00023303"/>
    </source>
</evidence>
<feature type="transmembrane region" description="Helical" evidence="12">
    <location>
        <begin position="610"/>
        <end position="631"/>
    </location>
</feature>
<evidence type="ECO:0000313" key="14">
    <source>
        <dbReference type="Proteomes" id="UP000005408"/>
    </source>
</evidence>
<keyword evidence="9 12" id="KW-0472">Membrane</keyword>
<evidence type="ECO:0000256" key="1">
    <source>
        <dbReference type="ARBA" id="ARBA00004651"/>
    </source>
</evidence>
<comment type="subcellular location">
    <subcellularLocation>
        <location evidence="1">Cell membrane</location>
        <topology evidence="1">Multi-pass membrane protein</topology>
    </subcellularLocation>
</comment>
<evidence type="ECO:0000256" key="8">
    <source>
        <dbReference type="ARBA" id="ARBA00023065"/>
    </source>
</evidence>
<evidence type="ECO:0000256" key="4">
    <source>
        <dbReference type="ARBA" id="ARBA00022475"/>
    </source>
</evidence>
<evidence type="ECO:0000256" key="3">
    <source>
        <dbReference type="ARBA" id="ARBA00022448"/>
    </source>
</evidence>
<dbReference type="EnsemblMetazoa" id="G4848.3">
    <property type="protein sequence ID" value="G4848.3:cds"/>
    <property type="gene ID" value="G4848"/>
</dbReference>
<dbReference type="PANTHER" id="PTHR21522">
    <property type="entry name" value="PROTON CHANNEL OTOP"/>
    <property type="match status" value="1"/>
</dbReference>
<reference evidence="13" key="1">
    <citation type="submission" date="2022-08" db="UniProtKB">
        <authorList>
            <consortium name="EnsemblMetazoa"/>
        </authorList>
    </citation>
    <scope>IDENTIFICATION</scope>
    <source>
        <strain evidence="13">05x7-T-G4-1.051#20</strain>
    </source>
</reference>
<keyword evidence="4" id="KW-1003">Cell membrane</keyword>
<evidence type="ECO:0000256" key="7">
    <source>
        <dbReference type="ARBA" id="ARBA00022989"/>
    </source>
</evidence>
<keyword evidence="10" id="KW-0407">Ion channel</keyword>
<evidence type="ECO:0000256" key="9">
    <source>
        <dbReference type="ARBA" id="ARBA00023136"/>
    </source>
</evidence>
<sequence>MEVYLIRRGREFQKRNETWIDISHDKKQNVFSKIEECSSDVSFRLEMSMLDTQETEPRIQPKHVENSSENGVSGSDPNSSDAESDPKTQTSQNALQSGIKPIPKARSSSEIQPSDTCRKQEFGRRHSAFGNEKQIPSELSRQGEEKITNISHDSENLLSKQTDKKYATSSKMRRKSGSDKQENISESGDTENGFRISSDRRHFYTVNDSSEEILALVDLGANRVHRDSTGRYHDYITNVSERTYDENEDDIMLCEEETEAERKAVAEKLRDNVSVVASMMYGILMSVLAAVVPITETFASQSPSQMFEIFYIFMYLVSFIFVMYTNLFILKRKSRLMKFLLAIIGRVRGLLRNKSDKGSVNRRAGEESSAISRCSFNTDTTHLMYSGSFPLRIGAVVFGVASMVHSGLNFAYFFQVRDGNAQCHHPVQAIKPFMHLTFTFTQLYFIFLHSKLVFTHQKCIARLGLMHLCCTNLAVWFRCIILETLDVLSGYHHRGSGKTGPENVTEIPLIKSSAASRKLLGIPESHLILISLPMNNSNVFPELSCFWSDIFGKFVQTAGPYLYPCKIQYSLICAAIVYAMWRNVGRKPSSRDQNDSDNSRRLDCSSSFRGLFAGILVAVGTVITMVAFYVLVTLHPMSSTAIILIHVSETTMFLLMTASIILVADRMKNMKFKHVSWKFSVELHLLFLSFAGVFAFAVFGVIAAAFETHKPKGVLNILTNLFMILQSTMQVLFIVAGTKLISANELQEQRKRGREYVMFLILCNFALWLMNTFETQQPEHNPVQMDFYGPLAWSVLTHITVPLSIYFRFHSSVCLINIWRFAWRYRSPRETERESSC</sequence>
<comment type="similarity">
    <text evidence="2">Belongs to the otopetrin family.</text>
</comment>
<dbReference type="GO" id="GO:0015252">
    <property type="term" value="F:proton channel activity"/>
    <property type="evidence" value="ECO:0007669"/>
    <property type="project" value="InterPro"/>
</dbReference>
<feature type="transmembrane region" description="Helical" evidence="12">
    <location>
        <begin position="393"/>
        <end position="413"/>
    </location>
</feature>
<keyword evidence="8" id="KW-0406">Ion transport</keyword>
<feature type="transmembrane region" description="Helical" evidence="12">
    <location>
        <begin position="793"/>
        <end position="819"/>
    </location>
</feature>
<evidence type="ECO:0000256" key="12">
    <source>
        <dbReference type="SAM" id="Phobius"/>
    </source>
</evidence>
<feature type="region of interest" description="Disordered" evidence="11">
    <location>
        <begin position="54"/>
        <end position="195"/>
    </location>
</feature>
<dbReference type="Pfam" id="PF03189">
    <property type="entry name" value="Otopetrin"/>
    <property type="match status" value="1"/>
</dbReference>
<evidence type="ECO:0000313" key="13">
    <source>
        <dbReference type="EnsemblMetazoa" id="G4848.3:cds"/>
    </source>
</evidence>
<evidence type="ECO:0000256" key="6">
    <source>
        <dbReference type="ARBA" id="ARBA00022781"/>
    </source>
</evidence>
<keyword evidence="7 12" id="KW-1133">Transmembrane helix</keyword>
<feature type="transmembrane region" description="Helical" evidence="12">
    <location>
        <begin position="685"/>
        <end position="705"/>
    </location>
</feature>
<dbReference type="InterPro" id="IPR004878">
    <property type="entry name" value="Otopetrin"/>
</dbReference>
<evidence type="ECO:0000256" key="11">
    <source>
        <dbReference type="SAM" id="MobiDB-lite"/>
    </source>
</evidence>
<organism evidence="13 14">
    <name type="scientific">Magallana gigas</name>
    <name type="common">Pacific oyster</name>
    <name type="synonym">Crassostrea gigas</name>
    <dbReference type="NCBI Taxonomy" id="29159"/>
    <lineage>
        <taxon>Eukaryota</taxon>
        <taxon>Metazoa</taxon>
        <taxon>Spiralia</taxon>
        <taxon>Lophotrochozoa</taxon>
        <taxon>Mollusca</taxon>
        <taxon>Bivalvia</taxon>
        <taxon>Autobranchia</taxon>
        <taxon>Pteriomorphia</taxon>
        <taxon>Ostreida</taxon>
        <taxon>Ostreoidea</taxon>
        <taxon>Ostreidae</taxon>
        <taxon>Magallana</taxon>
    </lineage>
</organism>
<feature type="compositionally biased region" description="Polar residues" evidence="11">
    <location>
        <begin position="106"/>
        <end position="115"/>
    </location>
</feature>
<feature type="transmembrane region" description="Helical" evidence="12">
    <location>
        <begin position="309"/>
        <end position="330"/>
    </location>
</feature>
<evidence type="ECO:0000256" key="5">
    <source>
        <dbReference type="ARBA" id="ARBA00022692"/>
    </source>
</evidence>
<dbReference type="PANTHER" id="PTHR21522:SF32">
    <property type="entry name" value="OTOPETRIN-2"/>
    <property type="match status" value="1"/>
</dbReference>
<keyword evidence="14" id="KW-1185">Reference proteome</keyword>
<accession>A0A8W8N8W8</accession>
<feature type="compositionally biased region" description="Polar residues" evidence="11">
    <location>
        <begin position="67"/>
        <end position="96"/>
    </location>
</feature>
<feature type="transmembrane region" description="Helical" evidence="12">
    <location>
        <begin position="756"/>
        <end position="773"/>
    </location>
</feature>
<keyword evidence="3" id="KW-0813">Transport</keyword>
<feature type="transmembrane region" description="Helical" evidence="12">
    <location>
        <begin position="717"/>
        <end position="736"/>
    </location>
</feature>
<feature type="transmembrane region" description="Helical" evidence="12">
    <location>
        <begin position="643"/>
        <end position="664"/>
    </location>
</feature>
<dbReference type="AlphaFoldDB" id="A0A8W8N8W8"/>
<keyword evidence="6" id="KW-0375">Hydrogen ion transport</keyword>
<evidence type="ECO:0008006" key="15">
    <source>
        <dbReference type="Google" id="ProtNLM"/>
    </source>
</evidence>
<name>A0A8W8N8W8_MAGGI</name>
<feature type="transmembrane region" description="Helical" evidence="12">
    <location>
        <begin position="272"/>
        <end position="294"/>
    </location>
</feature>
<keyword evidence="5 12" id="KW-0812">Transmembrane</keyword>
<feature type="compositionally biased region" description="Basic and acidic residues" evidence="11">
    <location>
        <begin position="141"/>
        <end position="166"/>
    </location>
</feature>
<feature type="compositionally biased region" description="Basic and acidic residues" evidence="11">
    <location>
        <begin position="55"/>
        <end position="66"/>
    </location>
</feature>
<feature type="transmembrane region" description="Helical" evidence="12">
    <location>
        <begin position="465"/>
        <end position="485"/>
    </location>
</feature>
<dbReference type="Proteomes" id="UP000005408">
    <property type="component" value="Unassembled WGS sequence"/>
</dbReference>
<dbReference type="GO" id="GO:0005886">
    <property type="term" value="C:plasma membrane"/>
    <property type="evidence" value="ECO:0007669"/>
    <property type="project" value="UniProtKB-SubCell"/>
</dbReference>
<feature type="transmembrane region" description="Helical" evidence="12">
    <location>
        <begin position="433"/>
        <end position="453"/>
    </location>
</feature>
<evidence type="ECO:0000256" key="2">
    <source>
        <dbReference type="ARBA" id="ARBA00006513"/>
    </source>
</evidence>
<protein>
    <recommendedName>
        <fullName evidence="15">Otopetrin-2</fullName>
    </recommendedName>
</protein>
<feature type="transmembrane region" description="Helical" evidence="12">
    <location>
        <begin position="561"/>
        <end position="581"/>
    </location>
</feature>